<dbReference type="GO" id="GO:0046872">
    <property type="term" value="F:metal ion binding"/>
    <property type="evidence" value="ECO:0007669"/>
    <property type="project" value="UniProtKB-KW"/>
</dbReference>
<evidence type="ECO:0000256" key="6">
    <source>
        <dbReference type="ARBA" id="ARBA00022801"/>
    </source>
</evidence>
<dbReference type="Proteomes" id="UP000308528">
    <property type="component" value="Unassembled WGS sequence"/>
</dbReference>
<comment type="caution">
    <text evidence="8">The sequence shown here is derived from an EMBL/GenBank/DDBJ whole genome shotgun (WGS) entry which is preliminary data.</text>
</comment>
<dbReference type="NCBIfam" id="TIGR00043">
    <property type="entry name" value="rRNA maturation RNase YbeY"/>
    <property type="match status" value="1"/>
</dbReference>
<evidence type="ECO:0000313" key="9">
    <source>
        <dbReference type="Proteomes" id="UP000308528"/>
    </source>
</evidence>
<keyword evidence="9" id="KW-1185">Reference proteome</keyword>
<dbReference type="RefSeq" id="WP_136460493.1">
    <property type="nucleotide sequence ID" value="NZ_SRSF01000012.1"/>
</dbReference>
<dbReference type="Gene3D" id="3.40.390.30">
    <property type="entry name" value="Metalloproteases ('zincins'), catalytic domain"/>
    <property type="match status" value="1"/>
</dbReference>
<dbReference type="EMBL" id="SRSF01000012">
    <property type="protein sequence ID" value="THH35530.1"/>
    <property type="molecule type" value="Genomic_DNA"/>
</dbReference>
<comment type="similarity">
    <text evidence="2">Belongs to the endoribonuclease YbeY family.</text>
</comment>
<dbReference type="GO" id="GO:0004222">
    <property type="term" value="F:metalloendopeptidase activity"/>
    <property type="evidence" value="ECO:0007669"/>
    <property type="project" value="InterPro"/>
</dbReference>
<organism evidence="8 9">
    <name type="scientific">Neolewinella litorea</name>
    <dbReference type="NCBI Taxonomy" id="2562452"/>
    <lineage>
        <taxon>Bacteria</taxon>
        <taxon>Pseudomonadati</taxon>
        <taxon>Bacteroidota</taxon>
        <taxon>Saprospiria</taxon>
        <taxon>Saprospirales</taxon>
        <taxon>Lewinellaceae</taxon>
        <taxon>Neolewinella</taxon>
    </lineage>
</organism>
<proteinExistence type="inferred from homology"/>
<evidence type="ECO:0000256" key="2">
    <source>
        <dbReference type="ARBA" id="ARBA00010875"/>
    </source>
</evidence>
<evidence type="ECO:0000256" key="4">
    <source>
        <dbReference type="ARBA" id="ARBA00022723"/>
    </source>
</evidence>
<dbReference type="OrthoDB" id="9811984at2"/>
<protein>
    <submittedName>
        <fullName evidence="8">rRNA maturation RNase YbeY</fullName>
    </submittedName>
</protein>
<dbReference type="AlphaFoldDB" id="A0A4S4NHF5"/>
<evidence type="ECO:0000313" key="8">
    <source>
        <dbReference type="EMBL" id="THH35530.1"/>
    </source>
</evidence>
<keyword evidence="4" id="KW-0479">Metal-binding</keyword>
<keyword evidence="7" id="KW-0862">Zinc</keyword>
<keyword evidence="5" id="KW-0255">Endonuclease</keyword>
<dbReference type="GO" id="GO:0006364">
    <property type="term" value="P:rRNA processing"/>
    <property type="evidence" value="ECO:0007669"/>
    <property type="project" value="InterPro"/>
</dbReference>
<evidence type="ECO:0000256" key="7">
    <source>
        <dbReference type="ARBA" id="ARBA00022833"/>
    </source>
</evidence>
<accession>A0A4S4NHF5</accession>
<dbReference type="InterPro" id="IPR002036">
    <property type="entry name" value="YbeY"/>
</dbReference>
<name>A0A4S4NHF5_9BACT</name>
<gene>
    <name evidence="8" type="primary">ybeY</name>
    <name evidence="8" type="ORF">E4021_16540</name>
</gene>
<dbReference type="InterPro" id="IPR023091">
    <property type="entry name" value="MetalPrtase_cat_dom_sf_prd"/>
</dbReference>
<sequence>MNLEYLQHDTLTDIITFPYSDFPEVSGDLFISTDRIADNAREFGEPYVDELHRVMVHGILHLCGQGDKSESETAAMRELEQWALSLRPPTLLG</sequence>
<comment type="cofactor">
    <cofactor evidence="1">
        <name>Zn(2+)</name>
        <dbReference type="ChEBI" id="CHEBI:29105"/>
    </cofactor>
</comment>
<keyword evidence="3" id="KW-0540">Nuclease</keyword>
<evidence type="ECO:0000256" key="3">
    <source>
        <dbReference type="ARBA" id="ARBA00022722"/>
    </source>
</evidence>
<dbReference type="SUPFAM" id="SSF55486">
    <property type="entry name" value="Metalloproteases ('zincins'), catalytic domain"/>
    <property type="match status" value="1"/>
</dbReference>
<keyword evidence="6" id="KW-0378">Hydrolase</keyword>
<dbReference type="Pfam" id="PF02130">
    <property type="entry name" value="YbeY"/>
    <property type="match status" value="1"/>
</dbReference>
<reference evidence="8 9" key="1">
    <citation type="submission" date="2019-04" db="EMBL/GenBank/DDBJ databases">
        <title>Lewinella litorea sp. nov., isolated from a marine sand.</title>
        <authorList>
            <person name="Yoon J.-H."/>
        </authorList>
    </citation>
    <scope>NUCLEOTIDE SEQUENCE [LARGE SCALE GENOMIC DNA]</scope>
    <source>
        <strain evidence="8 9">HSMS-39</strain>
    </source>
</reference>
<evidence type="ECO:0000256" key="1">
    <source>
        <dbReference type="ARBA" id="ARBA00001947"/>
    </source>
</evidence>
<evidence type="ECO:0000256" key="5">
    <source>
        <dbReference type="ARBA" id="ARBA00022759"/>
    </source>
</evidence>
<dbReference type="GO" id="GO:0004519">
    <property type="term" value="F:endonuclease activity"/>
    <property type="evidence" value="ECO:0007669"/>
    <property type="project" value="UniProtKB-KW"/>
</dbReference>